<sequence>MILQVMDTGTELVFVSAWFQSVGKDHRSKPFGIVRSTLLSRVRHKQERVIGKADDPHWNAEKCVQFHYRAVLPVGVRRG</sequence>
<evidence type="ECO:0000313" key="1">
    <source>
        <dbReference type="EMBL" id="KFB48168.1"/>
    </source>
</evidence>
<dbReference type="VEuPathDB" id="VectorBase:ASIC016234"/>
<reference evidence="1 3" key="1">
    <citation type="journal article" date="2014" name="BMC Genomics">
        <title>Genome sequence of Anopheles sinensis provides insight into genetics basis of mosquito competence for malaria parasites.</title>
        <authorList>
            <person name="Zhou D."/>
            <person name="Zhang D."/>
            <person name="Ding G."/>
            <person name="Shi L."/>
            <person name="Hou Q."/>
            <person name="Ye Y."/>
            <person name="Xu Y."/>
            <person name="Zhou H."/>
            <person name="Xiong C."/>
            <person name="Li S."/>
            <person name="Yu J."/>
            <person name="Hong S."/>
            <person name="Yu X."/>
            <person name="Zou P."/>
            <person name="Chen C."/>
            <person name="Chang X."/>
            <person name="Wang W."/>
            <person name="Lv Y."/>
            <person name="Sun Y."/>
            <person name="Ma L."/>
            <person name="Shen B."/>
            <person name="Zhu C."/>
        </authorList>
    </citation>
    <scope>NUCLEOTIDE SEQUENCE [LARGE SCALE GENOMIC DNA]</scope>
</reference>
<reference evidence="2" key="2">
    <citation type="submission" date="2020-05" db="UniProtKB">
        <authorList>
            <consortium name="EnsemblMetazoa"/>
        </authorList>
    </citation>
    <scope>IDENTIFICATION</scope>
</reference>
<protein>
    <recommendedName>
        <fullName evidence="4">C2 domain-containing protein</fullName>
    </recommendedName>
</protein>
<keyword evidence="3" id="KW-1185">Reference proteome</keyword>
<gene>
    <name evidence="1" type="ORF">ZHAS_00016234</name>
</gene>
<organism evidence="1">
    <name type="scientific">Anopheles sinensis</name>
    <name type="common">Mosquito</name>
    <dbReference type="NCBI Taxonomy" id="74873"/>
    <lineage>
        <taxon>Eukaryota</taxon>
        <taxon>Metazoa</taxon>
        <taxon>Ecdysozoa</taxon>
        <taxon>Arthropoda</taxon>
        <taxon>Hexapoda</taxon>
        <taxon>Insecta</taxon>
        <taxon>Pterygota</taxon>
        <taxon>Neoptera</taxon>
        <taxon>Endopterygota</taxon>
        <taxon>Diptera</taxon>
        <taxon>Nematocera</taxon>
        <taxon>Culicoidea</taxon>
        <taxon>Culicidae</taxon>
        <taxon>Anophelinae</taxon>
        <taxon>Anopheles</taxon>
    </lineage>
</organism>
<accession>A0A084WD74</accession>
<name>A0A084WD74_ANOSI</name>
<evidence type="ECO:0008006" key="4">
    <source>
        <dbReference type="Google" id="ProtNLM"/>
    </source>
</evidence>
<dbReference type="AlphaFoldDB" id="A0A084WD74"/>
<dbReference type="EMBL" id="ATLV01022949">
    <property type="status" value="NOT_ANNOTATED_CDS"/>
    <property type="molecule type" value="Genomic_DNA"/>
</dbReference>
<proteinExistence type="predicted"/>
<evidence type="ECO:0000313" key="2">
    <source>
        <dbReference type="EnsemblMetazoa" id="ASIC016234-PA"/>
    </source>
</evidence>
<dbReference type="Proteomes" id="UP000030765">
    <property type="component" value="Unassembled WGS sequence"/>
</dbReference>
<evidence type="ECO:0000313" key="3">
    <source>
        <dbReference type="Proteomes" id="UP000030765"/>
    </source>
</evidence>
<dbReference type="EMBL" id="KE525338">
    <property type="protein sequence ID" value="KFB48168.1"/>
    <property type="molecule type" value="Genomic_DNA"/>
</dbReference>
<dbReference type="EnsemblMetazoa" id="ASIC016234-RA">
    <property type="protein sequence ID" value="ASIC016234-PA"/>
    <property type="gene ID" value="ASIC016234"/>
</dbReference>